<dbReference type="EMBL" id="KQ090068">
    <property type="protein sequence ID" value="KMT14289.1"/>
    <property type="molecule type" value="Genomic_DNA"/>
</dbReference>
<dbReference type="OrthoDB" id="10635649at2759"/>
<sequence>MQVYCVRLNYSPSPSRSSPCSFAASADFKQLQRFYKFAVGSPAMDGCVVGPDYNGSRTGSCSSGLEKELDDLGIMSDEDELFGFIDDYRMLLYRFGWRCNSNDASQPQMHRIWVAKSDCKKSDFVQLLKKIGCEKRFVAPSVESSDAFFAKLTEDEAAKLQGVEGILEVSSCSWIIVFH</sequence>
<evidence type="ECO:0000313" key="2">
    <source>
        <dbReference type="Proteomes" id="UP000035740"/>
    </source>
</evidence>
<reference evidence="1 2" key="1">
    <citation type="journal article" date="2014" name="Nature">
        <title>The genome of the recently domesticated crop plant sugar beet (Beta vulgaris).</title>
        <authorList>
            <person name="Dohm J.C."/>
            <person name="Minoche A.E."/>
            <person name="Holtgrawe D."/>
            <person name="Capella-Gutierrez S."/>
            <person name="Zakrzewski F."/>
            <person name="Tafer H."/>
            <person name="Rupp O."/>
            <person name="Sorensen T.R."/>
            <person name="Stracke R."/>
            <person name="Reinhardt R."/>
            <person name="Goesmann A."/>
            <person name="Kraft T."/>
            <person name="Schulz B."/>
            <person name="Stadler P.F."/>
            <person name="Schmidt T."/>
            <person name="Gabaldon T."/>
            <person name="Lehrach H."/>
            <person name="Weisshaar B."/>
            <person name="Himmelbauer H."/>
        </authorList>
    </citation>
    <scope>NUCLEOTIDE SEQUENCE [LARGE SCALE GENOMIC DNA]</scope>
    <source>
        <tissue evidence="1">Taproot</tissue>
    </source>
</reference>
<dbReference type="Proteomes" id="UP000035740">
    <property type="component" value="Chromosome 4"/>
</dbReference>
<name>A0A0J8CQJ7_BETVV</name>
<keyword evidence="2" id="KW-1185">Reference proteome</keyword>
<accession>A0A0J8CQJ7</accession>
<dbReference type="KEGG" id="bvg:104890366"/>
<protein>
    <submittedName>
        <fullName evidence="1">Uncharacterized protein</fullName>
    </submittedName>
</protein>
<organism evidence="1 2">
    <name type="scientific">Beta vulgaris subsp. vulgaris</name>
    <name type="common">Beet</name>
    <dbReference type="NCBI Taxonomy" id="3555"/>
    <lineage>
        <taxon>Eukaryota</taxon>
        <taxon>Viridiplantae</taxon>
        <taxon>Streptophyta</taxon>
        <taxon>Embryophyta</taxon>
        <taxon>Tracheophyta</taxon>
        <taxon>Spermatophyta</taxon>
        <taxon>Magnoliopsida</taxon>
        <taxon>eudicotyledons</taxon>
        <taxon>Gunneridae</taxon>
        <taxon>Pentapetalae</taxon>
        <taxon>Caryophyllales</taxon>
        <taxon>Chenopodiaceae</taxon>
        <taxon>Betoideae</taxon>
        <taxon>Beta</taxon>
    </lineage>
</organism>
<dbReference type="Gramene" id="KMT14289">
    <property type="protein sequence ID" value="KMT14289"/>
    <property type="gene ID" value="BVRB_4g076430"/>
</dbReference>
<dbReference type="AlphaFoldDB" id="A0A0J8CQJ7"/>
<evidence type="ECO:0000313" key="1">
    <source>
        <dbReference type="EMBL" id="KMT14289.1"/>
    </source>
</evidence>
<proteinExistence type="predicted"/>
<gene>
    <name evidence="1" type="ORF">BVRB_4g076430</name>
</gene>